<dbReference type="InterPro" id="IPR050217">
    <property type="entry name" value="Peroxiredoxin"/>
</dbReference>
<dbReference type="EC" id="1.11.1.24" evidence="9"/>
<evidence type="ECO:0000256" key="3">
    <source>
        <dbReference type="ARBA" id="ARBA00022559"/>
    </source>
</evidence>
<dbReference type="HOGENOM" id="CLU_042529_4_4_0"/>
<evidence type="ECO:0000256" key="2">
    <source>
        <dbReference type="ARBA" id="ARBA00022490"/>
    </source>
</evidence>
<dbReference type="Proteomes" id="UP000028481">
    <property type="component" value="Chromosome"/>
</dbReference>
<feature type="disulfide bond" description="Interchain (with Cys-53); in linked form" evidence="9">
    <location>
        <position position="222"/>
    </location>
</feature>
<dbReference type="CDD" id="cd03016">
    <property type="entry name" value="PRX_1cys"/>
    <property type="match status" value="1"/>
</dbReference>
<dbReference type="eggNOG" id="COG0450">
    <property type="taxonomic scope" value="Bacteria"/>
</dbReference>
<dbReference type="InterPro" id="IPR022915">
    <property type="entry name" value="Peroxiredoxin_TDXH"/>
</dbReference>
<keyword evidence="3 9" id="KW-0575">Peroxidase</keyword>
<dbReference type="InterPro" id="IPR045020">
    <property type="entry name" value="PRX_1cys"/>
</dbReference>
<evidence type="ECO:0000256" key="6">
    <source>
        <dbReference type="ARBA" id="ARBA00023284"/>
    </source>
</evidence>
<feature type="disulfide bond" description="Interchain (with Cys-222); in linked form" evidence="9">
    <location>
        <position position="53"/>
    </location>
</feature>
<proteinExistence type="inferred from homology"/>
<dbReference type="GO" id="GO:0008379">
    <property type="term" value="F:thioredoxin peroxidase activity"/>
    <property type="evidence" value="ECO:0007669"/>
    <property type="project" value="TreeGrafter"/>
</dbReference>
<dbReference type="PaxDb" id="289377-HL41_06050"/>
<evidence type="ECO:0000256" key="7">
    <source>
        <dbReference type="ARBA" id="ARBA00025719"/>
    </source>
</evidence>
<dbReference type="PANTHER" id="PTHR10681:SF128">
    <property type="entry name" value="THIOREDOXIN-DEPENDENT PEROXIDE REDUCTASE, MITOCHONDRIAL"/>
    <property type="match status" value="1"/>
</dbReference>
<comment type="similarity">
    <text evidence="7 9">Belongs to the peroxiredoxin family. Prx6 subfamily.</text>
</comment>
<dbReference type="AlphaFoldDB" id="A0A075WTX5"/>
<dbReference type="GO" id="GO:0006979">
    <property type="term" value="P:response to oxidative stress"/>
    <property type="evidence" value="ECO:0007669"/>
    <property type="project" value="TreeGrafter"/>
</dbReference>
<evidence type="ECO:0000256" key="5">
    <source>
        <dbReference type="ARBA" id="ARBA00023002"/>
    </source>
</evidence>
<feature type="domain" description="Thioredoxin" evidence="11">
    <location>
        <begin position="11"/>
        <end position="167"/>
    </location>
</feature>
<keyword evidence="5 9" id="KW-0560">Oxidoreductase</keyword>
<comment type="caution">
    <text evidence="9">Lacks conserved residue(s) required for the propagation of feature annotation.</text>
</comment>
<keyword evidence="13" id="KW-1185">Reference proteome</keyword>
<comment type="function">
    <text evidence="8 9">Thiol-specific peroxidase that catalyzes the reduction of hydrogen peroxide and organic hydroperoxides to water and alcohols, respectively. Plays a role in cell protection against oxidative stress by detoxifying peroxides.</text>
</comment>
<comment type="subcellular location">
    <subcellularLocation>
        <location evidence="9">Cytoplasm</location>
    </subcellularLocation>
</comment>
<name>A0A075WTX5_9BACT</name>
<comment type="similarity">
    <text evidence="1">Belongs to the peroxiredoxin family. AhpC/Prx1 subfamily.</text>
</comment>
<protein>
    <recommendedName>
        <fullName evidence="9">Peroxiredoxin</fullName>
        <ecNumber evidence="9">1.11.1.24</ecNumber>
    </recommendedName>
    <alternativeName>
        <fullName evidence="9">Thioredoxin peroxidase</fullName>
    </alternativeName>
    <alternativeName>
        <fullName evidence="9">Thioredoxin-dependent peroxiredoxin</fullName>
    </alternativeName>
</protein>
<dbReference type="Pfam" id="PF10417">
    <property type="entry name" value="1-cysPrx_C"/>
    <property type="match status" value="1"/>
</dbReference>
<evidence type="ECO:0000256" key="4">
    <source>
        <dbReference type="ARBA" id="ARBA00022862"/>
    </source>
</evidence>
<dbReference type="Gene3D" id="3.40.30.10">
    <property type="entry name" value="Glutaredoxin"/>
    <property type="match status" value="1"/>
</dbReference>
<dbReference type="GO" id="GO:0005829">
    <property type="term" value="C:cytosol"/>
    <property type="evidence" value="ECO:0007669"/>
    <property type="project" value="TreeGrafter"/>
</dbReference>
<keyword evidence="4 9" id="KW-0049">Antioxidant</keyword>
<dbReference type="InterPro" id="IPR000866">
    <property type="entry name" value="AhpC/TSA"/>
</dbReference>
<dbReference type="RefSeq" id="WP_038060162.1">
    <property type="nucleotide sequence ID" value="NZ_CP008796.1"/>
</dbReference>
<dbReference type="HAMAP" id="MF_00401">
    <property type="entry name" value="Peroxiredoxin"/>
    <property type="match status" value="1"/>
</dbReference>
<evidence type="ECO:0000256" key="10">
    <source>
        <dbReference type="PIRSR" id="PIRSR000239-1"/>
    </source>
</evidence>
<reference evidence="12 13" key="1">
    <citation type="journal article" date="2015" name="Genome Announc.">
        <title>Genome Sequence of a Sulfate-Reducing Thermophilic Bacterium, Thermodesulfobacterium commune DSM 2178T (Phylum Thermodesulfobacteria).</title>
        <authorList>
            <person name="Bhatnagar S."/>
            <person name="Badger J.H."/>
            <person name="Madupu R."/>
            <person name="Khouri H.M."/>
            <person name="O'Connor E.M."/>
            <person name="Robb F.T."/>
            <person name="Ward N.L."/>
            <person name="Eisen J.A."/>
        </authorList>
    </citation>
    <scope>NUCLEOTIDE SEQUENCE [LARGE SCALE GENOMIC DNA]</scope>
    <source>
        <strain evidence="12 13">DSM 2178</strain>
    </source>
</reference>
<comment type="subunit">
    <text evidence="9">Homodecamer. Pentamer of dimers that assemble into a ring structure.</text>
</comment>
<dbReference type="FunFam" id="3.40.30.10:FF:000011">
    <property type="entry name" value="Peroxiredoxin PRX1"/>
    <property type="match status" value="1"/>
</dbReference>
<dbReference type="NCBIfam" id="NF009668">
    <property type="entry name" value="PRK13189.1"/>
    <property type="match status" value="1"/>
</dbReference>
<dbReference type="InterPro" id="IPR036249">
    <property type="entry name" value="Thioredoxin-like_sf"/>
</dbReference>
<dbReference type="GO" id="GO:0045454">
    <property type="term" value="P:cell redox homeostasis"/>
    <property type="evidence" value="ECO:0007669"/>
    <property type="project" value="TreeGrafter"/>
</dbReference>
<dbReference type="InterPro" id="IPR019479">
    <property type="entry name" value="Peroxiredoxin_C"/>
</dbReference>
<comment type="miscellaneous">
    <text evidence="9">The active site is a conserved redox-active cysteine residue, the peroxidatic cysteine (C(P)), which makes the nucleophilic attack on the peroxide substrate. The peroxide oxidizes the C(P)-SH to cysteine sulfenic acid (C(P)-SOH), which then reacts with another cysteine residue, the resolving cysteine (C(R)), to form a disulfide bridge. The disulfide is subsequently reduced by an appropriate electron donor to complete the catalytic cycle. Although the primary sequence of this enzyme is similar to those of the 1-Cys Prx6 enzymes, its catalytic properties resemble those of the typical 2-Cys Prxs and C(R) is provided by the other dimeric subunit to form an intersubunit disulfide. The disulfide is subsequently reduced by thioredoxin.</text>
</comment>
<sequence length="227" mass="25623">MEEVKEVISMPRIGDQAPSFEAMTTMGPIKFPEDFKGQWVVFFSHPADFTPVCSTEFLAFAQMNEEFAKRNVQLLGLSIDSVFSHIAWAMNLKEKTGIEIPFPIVADADGRVAKLYGMLHPGESSTATVRAVFIIDPNGKIRAIIYYPLSAGRNMREILRLIDALQTADKHGVATPANWVPEPQVWEFTEENTKVIVPPPTSYEEAVNRAKQGYEYIDWYFCKKKLS</sequence>
<keyword evidence="2 9" id="KW-0963">Cytoplasm</keyword>
<dbReference type="PIRSF" id="PIRSF000239">
    <property type="entry name" value="AHPC"/>
    <property type="match status" value="1"/>
</dbReference>
<dbReference type="GO" id="GO:0033554">
    <property type="term" value="P:cellular response to stress"/>
    <property type="evidence" value="ECO:0007669"/>
    <property type="project" value="TreeGrafter"/>
</dbReference>
<organism evidence="12 13">
    <name type="scientific">Thermodesulfobacterium commune DSM 2178</name>
    <dbReference type="NCBI Taxonomy" id="289377"/>
    <lineage>
        <taxon>Bacteria</taxon>
        <taxon>Pseudomonadati</taxon>
        <taxon>Thermodesulfobacteriota</taxon>
        <taxon>Thermodesulfobacteria</taxon>
        <taxon>Thermodesulfobacteriales</taxon>
        <taxon>Thermodesulfobacteriaceae</taxon>
        <taxon>Thermodesulfobacterium</taxon>
    </lineage>
</organism>
<evidence type="ECO:0000256" key="9">
    <source>
        <dbReference type="HAMAP-Rule" id="MF_00401"/>
    </source>
</evidence>
<feature type="binding site" evidence="9">
    <location>
        <position position="130"/>
    </location>
    <ligand>
        <name>substrate</name>
    </ligand>
</feature>
<evidence type="ECO:0000256" key="8">
    <source>
        <dbReference type="ARBA" id="ARBA00037420"/>
    </source>
</evidence>
<dbReference type="OrthoDB" id="9812811at2"/>
<dbReference type="Pfam" id="PF00578">
    <property type="entry name" value="AhpC-TSA"/>
    <property type="match status" value="1"/>
</dbReference>
<comment type="catalytic activity">
    <reaction evidence="9">
        <text>a hydroperoxide + [thioredoxin]-dithiol = an alcohol + [thioredoxin]-disulfide + H2O</text>
        <dbReference type="Rhea" id="RHEA:62620"/>
        <dbReference type="Rhea" id="RHEA-COMP:10698"/>
        <dbReference type="Rhea" id="RHEA-COMP:10700"/>
        <dbReference type="ChEBI" id="CHEBI:15377"/>
        <dbReference type="ChEBI" id="CHEBI:29950"/>
        <dbReference type="ChEBI" id="CHEBI:30879"/>
        <dbReference type="ChEBI" id="CHEBI:35924"/>
        <dbReference type="ChEBI" id="CHEBI:50058"/>
        <dbReference type="EC" id="1.11.1.24"/>
    </reaction>
</comment>
<accession>A0A075WTX5</accession>
<dbReference type="STRING" id="289377.HL41_06050"/>
<evidence type="ECO:0000313" key="13">
    <source>
        <dbReference type="Proteomes" id="UP000028481"/>
    </source>
</evidence>
<keyword evidence="9" id="KW-1015">Disulfide bond</keyword>
<dbReference type="InterPro" id="IPR013766">
    <property type="entry name" value="Thioredoxin_domain"/>
</dbReference>
<evidence type="ECO:0000259" key="11">
    <source>
        <dbReference type="PROSITE" id="PS51352"/>
    </source>
</evidence>
<dbReference type="PROSITE" id="PS51352">
    <property type="entry name" value="THIOREDOXIN_2"/>
    <property type="match status" value="1"/>
</dbReference>
<dbReference type="KEGG" id="tcm:HL41_06050"/>
<feature type="active site" description="Cysteine sulfenic acid (-SOH) intermediate; for peroxidase activity" evidence="10">
    <location>
        <position position="53"/>
    </location>
</feature>
<dbReference type="InterPro" id="IPR024706">
    <property type="entry name" value="Peroxiredoxin_AhpC-typ"/>
</dbReference>
<evidence type="ECO:0000313" key="12">
    <source>
        <dbReference type="EMBL" id="AIH04326.1"/>
    </source>
</evidence>
<dbReference type="PANTHER" id="PTHR10681">
    <property type="entry name" value="THIOREDOXIN PEROXIDASE"/>
    <property type="match status" value="1"/>
</dbReference>
<gene>
    <name evidence="12" type="ORF">HL41_06050</name>
</gene>
<evidence type="ECO:0000256" key="1">
    <source>
        <dbReference type="ARBA" id="ARBA00009796"/>
    </source>
</evidence>
<dbReference type="EMBL" id="CP008796">
    <property type="protein sequence ID" value="AIH04326.1"/>
    <property type="molecule type" value="Genomic_DNA"/>
</dbReference>
<keyword evidence="6 9" id="KW-0676">Redox-active center</keyword>
<dbReference type="GO" id="GO:0042744">
    <property type="term" value="P:hydrogen peroxide catabolic process"/>
    <property type="evidence" value="ECO:0007669"/>
    <property type="project" value="TreeGrafter"/>
</dbReference>
<dbReference type="SUPFAM" id="SSF52833">
    <property type="entry name" value="Thioredoxin-like"/>
    <property type="match status" value="1"/>
</dbReference>
<dbReference type="Gene3D" id="3.30.1020.10">
    <property type="entry name" value="Antioxidant, Horf6, Chain A, domain2"/>
    <property type="match status" value="1"/>
</dbReference>
<feature type="active site" description="Cysteine sulfenic acid (-SOH) intermediate" evidence="9">
    <location>
        <position position="53"/>
    </location>
</feature>